<dbReference type="PANTHER" id="PTHR46310:SF7">
    <property type="entry name" value="AMIDASE 1"/>
    <property type="match status" value="1"/>
</dbReference>
<protein>
    <submittedName>
        <fullName evidence="2">Amidase</fullName>
        <ecNumber evidence="2">3.5.1.4</ecNumber>
    </submittedName>
</protein>
<dbReference type="InterPro" id="IPR020556">
    <property type="entry name" value="Amidase_CS"/>
</dbReference>
<sequence>MADPRPGRGPDPCGAFVPGGLLARPSTGQGPLHGLDFAVKDLIDVAGTVTGGGNPDWAAAHAPAAQDAPAVAALCRAGARLVGKTITDELAFSLEGENAHHGTPLNPRAPDCLPGGSSSGSAVAVACGQVDFALGTDTGGSVRVPAAFCGLYGMRPSHGLVSLQGVIPFAPSLDTVGWMARSGDVLQRVGDVLLPAGPAAALPPPRLEAPMDLWQAVAPACAQALWPLAERLGVRPCASTALNAPLEDWLQAYTCLQGDEIRQSLGPWITEHRPRFGPAMAPRFASVFDIPAEQVRHWGAWRARQTRRLSALLADDTVWVLPTTPTPPLSRQATDDERGRFYSVALPLNAVAGLAGLPQVTLPLGQWQGRPLGLSLIAGHGRDRELLRLAATITPA</sequence>
<dbReference type="Gene3D" id="3.90.1300.10">
    <property type="entry name" value="Amidase signature (AS) domain"/>
    <property type="match status" value="1"/>
</dbReference>
<dbReference type="InterPro" id="IPR036928">
    <property type="entry name" value="AS_sf"/>
</dbReference>
<organism evidence="2 3">
    <name type="scientific">Ideonella oryzae</name>
    <dbReference type="NCBI Taxonomy" id="2937441"/>
    <lineage>
        <taxon>Bacteria</taxon>
        <taxon>Pseudomonadati</taxon>
        <taxon>Pseudomonadota</taxon>
        <taxon>Betaproteobacteria</taxon>
        <taxon>Burkholderiales</taxon>
        <taxon>Sphaerotilaceae</taxon>
        <taxon>Ideonella</taxon>
    </lineage>
</organism>
<dbReference type="GO" id="GO:0004040">
    <property type="term" value="F:amidase activity"/>
    <property type="evidence" value="ECO:0007669"/>
    <property type="project" value="UniProtKB-EC"/>
</dbReference>
<dbReference type="EC" id="3.5.1.4" evidence="2"/>
<dbReference type="PANTHER" id="PTHR46310">
    <property type="entry name" value="AMIDASE 1"/>
    <property type="match status" value="1"/>
</dbReference>
<dbReference type="NCBIfam" id="NF006169">
    <property type="entry name" value="PRK08310.1"/>
    <property type="match status" value="1"/>
</dbReference>
<gene>
    <name evidence="2" type="ORF">M0L44_02460</name>
</gene>
<evidence type="ECO:0000313" key="2">
    <source>
        <dbReference type="EMBL" id="MCO5975584.1"/>
    </source>
</evidence>
<accession>A0ABT1BIA7</accession>
<evidence type="ECO:0000259" key="1">
    <source>
        <dbReference type="Pfam" id="PF01425"/>
    </source>
</evidence>
<dbReference type="RefSeq" id="WP_252768013.1">
    <property type="nucleotide sequence ID" value="NZ_JAMXMC010000001.1"/>
</dbReference>
<dbReference type="InterPro" id="IPR023631">
    <property type="entry name" value="Amidase_dom"/>
</dbReference>
<evidence type="ECO:0000313" key="3">
    <source>
        <dbReference type="Proteomes" id="UP001204851"/>
    </source>
</evidence>
<keyword evidence="3" id="KW-1185">Reference proteome</keyword>
<dbReference type="EMBL" id="JAMXMC010000001">
    <property type="protein sequence ID" value="MCO5975584.1"/>
    <property type="molecule type" value="Genomic_DNA"/>
</dbReference>
<dbReference type="Proteomes" id="UP001204851">
    <property type="component" value="Unassembled WGS sequence"/>
</dbReference>
<comment type="caution">
    <text evidence="2">The sequence shown here is derived from an EMBL/GenBank/DDBJ whole genome shotgun (WGS) entry which is preliminary data.</text>
</comment>
<dbReference type="PROSITE" id="PS00571">
    <property type="entry name" value="AMIDASES"/>
    <property type="match status" value="1"/>
</dbReference>
<dbReference type="Pfam" id="PF01425">
    <property type="entry name" value="Amidase"/>
    <property type="match status" value="1"/>
</dbReference>
<reference evidence="2 3" key="1">
    <citation type="submission" date="2022-06" db="EMBL/GenBank/DDBJ databases">
        <title>Ideonella sp. NS12-5 Genome sequencing and assembly.</title>
        <authorList>
            <person name="Jung Y."/>
        </authorList>
    </citation>
    <scope>NUCLEOTIDE SEQUENCE [LARGE SCALE GENOMIC DNA]</scope>
    <source>
        <strain evidence="2 3">NS12-5</strain>
    </source>
</reference>
<dbReference type="SUPFAM" id="SSF75304">
    <property type="entry name" value="Amidase signature (AS) enzymes"/>
    <property type="match status" value="1"/>
</dbReference>
<proteinExistence type="predicted"/>
<feature type="domain" description="Amidase" evidence="1">
    <location>
        <begin position="28"/>
        <end position="187"/>
    </location>
</feature>
<name>A0ABT1BIA7_9BURK</name>
<keyword evidence="2" id="KW-0378">Hydrolase</keyword>